<proteinExistence type="predicted"/>
<gene>
    <name evidence="1" type="ORF">M9H77_31162</name>
</gene>
<dbReference type="Proteomes" id="UP001060085">
    <property type="component" value="Linkage Group LG07"/>
</dbReference>
<dbReference type="EMBL" id="CM044707">
    <property type="protein sequence ID" value="KAI5653975.1"/>
    <property type="molecule type" value="Genomic_DNA"/>
</dbReference>
<organism evidence="1 2">
    <name type="scientific">Catharanthus roseus</name>
    <name type="common">Madagascar periwinkle</name>
    <name type="synonym">Vinca rosea</name>
    <dbReference type="NCBI Taxonomy" id="4058"/>
    <lineage>
        <taxon>Eukaryota</taxon>
        <taxon>Viridiplantae</taxon>
        <taxon>Streptophyta</taxon>
        <taxon>Embryophyta</taxon>
        <taxon>Tracheophyta</taxon>
        <taxon>Spermatophyta</taxon>
        <taxon>Magnoliopsida</taxon>
        <taxon>eudicotyledons</taxon>
        <taxon>Gunneridae</taxon>
        <taxon>Pentapetalae</taxon>
        <taxon>asterids</taxon>
        <taxon>lamiids</taxon>
        <taxon>Gentianales</taxon>
        <taxon>Apocynaceae</taxon>
        <taxon>Rauvolfioideae</taxon>
        <taxon>Vinceae</taxon>
        <taxon>Catharanthinae</taxon>
        <taxon>Catharanthus</taxon>
    </lineage>
</organism>
<comment type="caution">
    <text evidence="1">The sequence shown here is derived from an EMBL/GenBank/DDBJ whole genome shotgun (WGS) entry which is preliminary data.</text>
</comment>
<protein>
    <submittedName>
        <fullName evidence="1">Uncharacterized protein</fullName>
    </submittedName>
</protein>
<name>A0ACC0A147_CATRO</name>
<accession>A0ACC0A147</accession>
<reference evidence="2" key="1">
    <citation type="journal article" date="2023" name="Nat. Plants">
        <title>Single-cell RNA sequencing provides a high-resolution roadmap for understanding the multicellular compartmentation of specialized metabolism.</title>
        <authorList>
            <person name="Sun S."/>
            <person name="Shen X."/>
            <person name="Li Y."/>
            <person name="Li Y."/>
            <person name="Wang S."/>
            <person name="Li R."/>
            <person name="Zhang H."/>
            <person name="Shen G."/>
            <person name="Guo B."/>
            <person name="Wei J."/>
            <person name="Xu J."/>
            <person name="St-Pierre B."/>
            <person name="Chen S."/>
            <person name="Sun C."/>
        </authorList>
    </citation>
    <scope>NUCLEOTIDE SEQUENCE [LARGE SCALE GENOMIC DNA]</scope>
</reference>
<keyword evidence="2" id="KW-1185">Reference proteome</keyword>
<evidence type="ECO:0000313" key="1">
    <source>
        <dbReference type="EMBL" id="KAI5653975.1"/>
    </source>
</evidence>
<evidence type="ECO:0000313" key="2">
    <source>
        <dbReference type="Proteomes" id="UP001060085"/>
    </source>
</evidence>
<sequence>MYLIAFKGNLFLPVPSMTNCLSSHFSLEDLLMSSSVCLILLVMALEFSPTCLLHNINKRKETYYGVRRPRRKRWRKTNLMLWRFNNEFFFKPISPLPSKS</sequence>